<feature type="compositionally biased region" description="Basic residues" evidence="1">
    <location>
        <begin position="1"/>
        <end position="15"/>
    </location>
</feature>
<feature type="region of interest" description="Disordered" evidence="1">
    <location>
        <begin position="1"/>
        <end position="42"/>
    </location>
</feature>
<organism evidence="2 3">
    <name type="scientific">Sandaracinus amylolyticus</name>
    <dbReference type="NCBI Taxonomy" id="927083"/>
    <lineage>
        <taxon>Bacteria</taxon>
        <taxon>Pseudomonadati</taxon>
        <taxon>Myxococcota</taxon>
        <taxon>Polyangia</taxon>
        <taxon>Polyangiales</taxon>
        <taxon>Sandaracinaceae</taxon>
        <taxon>Sandaracinus</taxon>
    </lineage>
</organism>
<dbReference type="Proteomes" id="UP000034883">
    <property type="component" value="Chromosome"/>
</dbReference>
<dbReference type="STRING" id="927083.DB32_003067"/>
<accession>A0A0F6W2M3</accession>
<proteinExistence type="predicted"/>
<sequence>MRRPTSSPRPRRRPSPRNLPSPSSSQRPRPIRCRGCCSGPAAPSRSETIVIHNGLSTAADIAMVTDIPSLGTASTTVITAPESITATVTAGVRTFDWAPRTRQSWVVLGSSGALYTAYEVDSPFDRAWTLTAVTGVE</sequence>
<evidence type="ECO:0000313" key="2">
    <source>
        <dbReference type="EMBL" id="AKF05918.1"/>
    </source>
</evidence>
<dbReference type="KEGG" id="samy:DB32_003067"/>
<evidence type="ECO:0000313" key="3">
    <source>
        <dbReference type="Proteomes" id="UP000034883"/>
    </source>
</evidence>
<name>A0A0F6W2M3_9BACT</name>
<protein>
    <submittedName>
        <fullName evidence="2">Uncharacterized protein</fullName>
    </submittedName>
</protein>
<reference evidence="2 3" key="1">
    <citation type="submission" date="2015-03" db="EMBL/GenBank/DDBJ databases">
        <title>Genome assembly of Sandaracinus amylolyticus DSM 53668.</title>
        <authorList>
            <person name="Sharma G."/>
            <person name="Subramanian S."/>
        </authorList>
    </citation>
    <scope>NUCLEOTIDE SEQUENCE [LARGE SCALE GENOMIC DNA]</scope>
    <source>
        <strain evidence="2 3">DSM 53668</strain>
    </source>
</reference>
<dbReference type="AlphaFoldDB" id="A0A0F6W2M3"/>
<dbReference type="EMBL" id="CP011125">
    <property type="protein sequence ID" value="AKF05918.1"/>
    <property type="molecule type" value="Genomic_DNA"/>
</dbReference>
<feature type="compositionally biased region" description="Low complexity" evidence="1">
    <location>
        <begin position="16"/>
        <end position="28"/>
    </location>
</feature>
<gene>
    <name evidence="2" type="ORF">DB32_003067</name>
</gene>
<evidence type="ECO:0000256" key="1">
    <source>
        <dbReference type="SAM" id="MobiDB-lite"/>
    </source>
</evidence>
<keyword evidence="3" id="KW-1185">Reference proteome</keyword>